<name>A0A1N7H8F7_9RHOB</name>
<accession>A0A1N7H8F7</accession>
<evidence type="ECO:0000313" key="1">
    <source>
        <dbReference type="EMBL" id="SIS20958.1"/>
    </source>
</evidence>
<dbReference type="AlphaFoldDB" id="A0A1N7H8F7"/>
<evidence type="ECO:0000313" key="2">
    <source>
        <dbReference type="Proteomes" id="UP000186019"/>
    </source>
</evidence>
<keyword evidence="2" id="KW-1185">Reference proteome</keyword>
<reference evidence="1 2" key="1">
    <citation type="submission" date="2017-01" db="EMBL/GenBank/DDBJ databases">
        <authorList>
            <person name="Mah S.A."/>
            <person name="Swanson W.J."/>
            <person name="Moy G.W."/>
            <person name="Vacquier V.D."/>
        </authorList>
    </citation>
    <scope>NUCLEOTIDE SEQUENCE [LARGE SCALE GENOMIC DNA]</scope>
    <source>
        <strain evidence="1 2">DSM 29590</strain>
    </source>
</reference>
<proteinExistence type="predicted"/>
<organism evidence="1 2">
    <name type="scientific">Roseovarius nanhaiticus</name>
    <dbReference type="NCBI Taxonomy" id="573024"/>
    <lineage>
        <taxon>Bacteria</taxon>
        <taxon>Pseudomonadati</taxon>
        <taxon>Pseudomonadota</taxon>
        <taxon>Alphaproteobacteria</taxon>
        <taxon>Rhodobacterales</taxon>
        <taxon>Roseobacteraceae</taxon>
        <taxon>Roseovarius</taxon>
    </lineage>
</organism>
<sequence length="138" mass="15843">MVEFYVVFEKDNAAILGGDYLDLMLFSRAPFTQLLTEAGFQDVSDHVGFTPEMNAIVNESLPADLQEEWSEEMCNWTEPETAMAMWAVLRAAVETQPELFNEWPGMLQEVNETLDTAERVFQRAVDRRARWFIPSPGF</sequence>
<gene>
    <name evidence="1" type="ORF">SAMN05421666_2658</name>
</gene>
<dbReference type="EMBL" id="FTNV01000002">
    <property type="protein sequence ID" value="SIS20958.1"/>
    <property type="molecule type" value="Genomic_DNA"/>
</dbReference>
<dbReference type="RefSeq" id="WP_076534710.1">
    <property type="nucleotide sequence ID" value="NZ_FOAC01000003.1"/>
</dbReference>
<dbReference type="Proteomes" id="UP000186019">
    <property type="component" value="Unassembled WGS sequence"/>
</dbReference>
<protein>
    <submittedName>
        <fullName evidence="1">Uncharacterized protein</fullName>
    </submittedName>
</protein>
<dbReference type="OrthoDB" id="7854680at2"/>